<dbReference type="GO" id="GO:0006020">
    <property type="term" value="P:inositol metabolic process"/>
    <property type="evidence" value="ECO:0007669"/>
    <property type="project" value="TreeGrafter"/>
</dbReference>
<dbReference type="GO" id="GO:0007165">
    <property type="term" value="P:signal transduction"/>
    <property type="evidence" value="ECO:0007669"/>
    <property type="project" value="TreeGrafter"/>
</dbReference>
<dbReference type="eggNOG" id="arCOG01349">
    <property type="taxonomic scope" value="Archaea"/>
</dbReference>
<evidence type="ECO:0000313" key="6">
    <source>
        <dbReference type="Proteomes" id="UP000000641"/>
    </source>
</evidence>
<dbReference type="RefSeq" id="WP_011751875.1">
    <property type="nucleotide sequence ID" value="NC_008698.1"/>
</dbReference>
<dbReference type="PANTHER" id="PTHR20854">
    <property type="entry name" value="INOSITOL MONOPHOSPHATASE"/>
    <property type="match status" value="1"/>
</dbReference>
<dbReference type="KEGG" id="tpe:Tpen_0200"/>
<dbReference type="InterPro" id="IPR000760">
    <property type="entry name" value="Inositol_monophosphatase-like"/>
</dbReference>
<keyword evidence="3 4" id="KW-0460">Magnesium</keyword>
<dbReference type="PROSITE" id="PS00630">
    <property type="entry name" value="IMP_2"/>
    <property type="match status" value="1"/>
</dbReference>
<accession>A1RWN0</accession>
<dbReference type="PROSITE" id="PS00629">
    <property type="entry name" value="IMP_1"/>
    <property type="match status" value="1"/>
</dbReference>
<dbReference type="Pfam" id="PF00459">
    <property type="entry name" value="Inositol_P"/>
    <property type="match status" value="1"/>
</dbReference>
<dbReference type="InterPro" id="IPR020583">
    <property type="entry name" value="Inositol_monoP_metal-BS"/>
</dbReference>
<dbReference type="Gene3D" id="3.40.190.80">
    <property type="match status" value="1"/>
</dbReference>
<feature type="binding site" evidence="4">
    <location>
        <position position="69"/>
    </location>
    <ligand>
        <name>Mg(2+)</name>
        <dbReference type="ChEBI" id="CHEBI:18420"/>
        <label>1</label>
        <note>catalytic</note>
    </ligand>
</feature>
<dbReference type="Proteomes" id="UP000000641">
    <property type="component" value="Chromosome"/>
</dbReference>
<dbReference type="InterPro" id="IPR020550">
    <property type="entry name" value="Inositol_monophosphatase_CS"/>
</dbReference>
<dbReference type="PRINTS" id="PR00377">
    <property type="entry name" value="IMPHPHTASES"/>
</dbReference>
<dbReference type="EMBL" id="CP000505">
    <property type="protein sequence ID" value="ABL77610.1"/>
    <property type="molecule type" value="Genomic_DNA"/>
</dbReference>
<protein>
    <submittedName>
        <fullName evidence="5">D-fructose 1,6-bisphosphatase</fullName>
        <ecNumber evidence="5">3.1.3.11</ecNumber>
    </submittedName>
</protein>
<feature type="binding site" evidence="4">
    <location>
        <position position="220"/>
    </location>
    <ligand>
        <name>Mg(2+)</name>
        <dbReference type="ChEBI" id="CHEBI:18420"/>
        <label>2</label>
    </ligand>
</feature>
<feature type="binding site" evidence="4">
    <location>
        <position position="89"/>
    </location>
    <ligand>
        <name>Mg(2+)</name>
        <dbReference type="ChEBI" id="CHEBI:18420"/>
        <label>1</label>
        <note>catalytic</note>
    </ligand>
</feature>
<feature type="binding site" evidence="4">
    <location>
        <position position="87"/>
    </location>
    <ligand>
        <name>Mg(2+)</name>
        <dbReference type="ChEBI" id="CHEBI:18420"/>
        <label>1</label>
        <note>catalytic</note>
    </ligand>
</feature>
<dbReference type="GO" id="GO:0008934">
    <property type="term" value="F:inositol monophosphate 1-phosphatase activity"/>
    <property type="evidence" value="ECO:0007669"/>
    <property type="project" value="TreeGrafter"/>
</dbReference>
<name>A1RWN0_THEPD</name>
<keyword evidence="2 5" id="KW-0378">Hydrolase</keyword>
<proteinExistence type="predicted"/>
<feature type="binding site" evidence="4">
    <location>
        <position position="90"/>
    </location>
    <ligand>
        <name>Mg(2+)</name>
        <dbReference type="ChEBI" id="CHEBI:18420"/>
        <label>2</label>
    </ligand>
</feature>
<dbReference type="HOGENOM" id="CLU_044118_5_0_2"/>
<dbReference type="GO" id="GO:0046872">
    <property type="term" value="F:metal ion binding"/>
    <property type="evidence" value="ECO:0007669"/>
    <property type="project" value="UniProtKB-KW"/>
</dbReference>
<keyword evidence="6" id="KW-1185">Reference proteome</keyword>
<evidence type="ECO:0000256" key="1">
    <source>
        <dbReference type="ARBA" id="ARBA00022723"/>
    </source>
</evidence>
<gene>
    <name evidence="5" type="ordered locus">Tpen_0200</name>
</gene>
<dbReference type="EnsemblBacteria" id="ABL77610">
    <property type="protein sequence ID" value="ABL77610"/>
    <property type="gene ID" value="Tpen_0200"/>
</dbReference>
<dbReference type="SUPFAM" id="SSF56655">
    <property type="entry name" value="Carbohydrate phosphatase"/>
    <property type="match status" value="1"/>
</dbReference>
<dbReference type="GO" id="GO:0042132">
    <property type="term" value="F:fructose 1,6-bisphosphate 1-phosphatase activity"/>
    <property type="evidence" value="ECO:0007669"/>
    <property type="project" value="UniProtKB-EC"/>
</dbReference>
<evidence type="ECO:0000256" key="4">
    <source>
        <dbReference type="PIRSR" id="PIRSR600760-2"/>
    </source>
</evidence>
<dbReference type="OrthoDB" id="58111at2157"/>
<organism evidence="5 6">
    <name type="scientific">Thermofilum pendens (strain DSM 2475 / Hrk 5)</name>
    <dbReference type="NCBI Taxonomy" id="368408"/>
    <lineage>
        <taxon>Archaea</taxon>
        <taxon>Thermoproteota</taxon>
        <taxon>Thermoprotei</taxon>
        <taxon>Thermofilales</taxon>
        <taxon>Thermofilaceae</taxon>
        <taxon>Thermofilum</taxon>
    </lineage>
</organism>
<dbReference type="AlphaFoldDB" id="A1RWN0"/>
<dbReference type="EC" id="3.1.3.11" evidence="5"/>
<comment type="cofactor">
    <cofactor evidence="4">
        <name>Mg(2+)</name>
        <dbReference type="ChEBI" id="CHEBI:18420"/>
    </cofactor>
</comment>
<evidence type="ECO:0000313" key="5">
    <source>
        <dbReference type="EMBL" id="ABL77610.1"/>
    </source>
</evidence>
<dbReference type="STRING" id="368408.Tpen_0200"/>
<reference evidence="6" key="1">
    <citation type="journal article" date="2008" name="J. Bacteriol.">
        <title>Genome sequence of Thermofilum pendens reveals an exceptional loss of biosynthetic pathways without genome reduction.</title>
        <authorList>
            <person name="Anderson I."/>
            <person name="Rodriguez J."/>
            <person name="Susanti D."/>
            <person name="Porat I."/>
            <person name="Reich C."/>
            <person name="Ulrich L.E."/>
            <person name="Elkins J.G."/>
            <person name="Mavromatis K."/>
            <person name="Lykidis A."/>
            <person name="Kim E."/>
            <person name="Thompson L.S."/>
            <person name="Nolan M."/>
            <person name="Land M."/>
            <person name="Copeland A."/>
            <person name="Lapidus A."/>
            <person name="Lucas S."/>
            <person name="Detter C."/>
            <person name="Zhulin I.B."/>
            <person name="Olsen G.J."/>
            <person name="Whitman W."/>
            <person name="Mukhopadhyay B."/>
            <person name="Bristow J."/>
            <person name="Kyrpides N."/>
        </authorList>
    </citation>
    <scope>NUCLEOTIDE SEQUENCE [LARGE SCALE GENOMIC DNA]</scope>
    <source>
        <strain evidence="6">DSM 2475 / Hrk 5</strain>
    </source>
</reference>
<dbReference type="PANTHER" id="PTHR20854:SF4">
    <property type="entry name" value="INOSITOL-1-MONOPHOSPHATASE-RELATED"/>
    <property type="match status" value="1"/>
</dbReference>
<sequence length="290" mass="30506">MSREILDVVRQASKVAAEAAIKALEEGVGAREEGRGSGGDISLRGDILAERSAIEYLEKRIGDFSVVSEEIGEKTYGKGGGYRFIIDPIDGSRNYKRGTPFFAVSVAAAEGETLEDVIAGAVYAPLLGMEFYALAGGGAFLNGRRLRVPPGGDTGAVEGKVVAISSTPKAFFLPYVFALNLSLRGAVVRMLGSASLEVSMVASGGVDAYIDAWGTMRVVDVAAATLVAREAGAYVVLGGRLGTPPRISLDERLYILVASSKILAEHVAAIYEESLGHPIEELFRAFGVEG</sequence>
<dbReference type="Gene3D" id="3.30.540.10">
    <property type="entry name" value="Fructose-1,6-Bisphosphatase, subunit A, domain 1"/>
    <property type="match status" value="1"/>
</dbReference>
<evidence type="ECO:0000256" key="2">
    <source>
        <dbReference type="ARBA" id="ARBA00022801"/>
    </source>
</evidence>
<dbReference type="GeneID" id="4600809"/>
<dbReference type="GO" id="GO:0046854">
    <property type="term" value="P:phosphatidylinositol phosphate biosynthetic process"/>
    <property type="evidence" value="ECO:0007669"/>
    <property type="project" value="InterPro"/>
</dbReference>
<evidence type="ECO:0000256" key="3">
    <source>
        <dbReference type="ARBA" id="ARBA00022842"/>
    </source>
</evidence>
<keyword evidence="1 4" id="KW-0479">Metal-binding</keyword>